<dbReference type="HOGENOM" id="CLU_2786020_0_0_0"/>
<evidence type="ECO:0000313" key="1">
    <source>
        <dbReference type="EMBL" id="BAM00411.1"/>
    </source>
</evidence>
<evidence type="ECO:0000313" key="2">
    <source>
        <dbReference type="Proteomes" id="UP000007880"/>
    </source>
</evidence>
<dbReference type="Proteomes" id="UP000007880">
    <property type="component" value="Chromosome"/>
</dbReference>
<sequence>MQPVQDRYIQCINVLLSILGDFCKIVYRMGCKINFLHNYATFFGGEKSCNTDPSGAQASGFRLFAWVP</sequence>
<dbReference type="KEGG" id="cap:CLDAP_23710"/>
<proteinExistence type="predicted"/>
<organism evidence="1 2">
    <name type="scientific">Caldilinea aerophila (strain DSM 14535 / JCM 11387 / NBRC 104270 / STL-6-O1)</name>
    <dbReference type="NCBI Taxonomy" id="926550"/>
    <lineage>
        <taxon>Bacteria</taxon>
        <taxon>Bacillati</taxon>
        <taxon>Chloroflexota</taxon>
        <taxon>Caldilineae</taxon>
        <taxon>Caldilineales</taxon>
        <taxon>Caldilineaceae</taxon>
        <taxon>Caldilinea</taxon>
    </lineage>
</organism>
<dbReference type="AlphaFoldDB" id="I0I573"/>
<reference evidence="1 2" key="1">
    <citation type="submission" date="2012-02" db="EMBL/GenBank/DDBJ databases">
        <title>Complete genome sequence of Caldilinea aerophila DSM 14535 (= NBRC 102666).</title>
        <authorList>
            <person name="Oguchi A."/>
            <person name="Hosoyama A."/>
            <person name="Sekine M."/>
            <person name="Fukai R."/>
            <person name="Kato Y."/>
            <person name="Nakamura S."/>
            <person name="Hanada S."/>
            <person name="Yamazaki S."/>
            <person name="Fujita N."/>
        </authorList>
    </citation>
    <scope>NUCLEOTIDE SEQUENCE [LARGE SCALE GENOMIC DNA]</scope>
    <source>
        <strain evidence="2">DSM 14535 / JCM 11387 / NBRC 104270 / STL-6-O1</strain>
    </source>
</reference>
<protein>
    <submittedName>
        <fullName evidence="1">Uncharacterized protein</fullName>
    </submittedName>
</protein>
<keyword evidence="2" id="KW-1185">Reference proteome</keyword>
<gene>
    <name evidence="1" type="ordered locus">CLDAP_23710</name>
</gene>
<dbReference type="STRING" id="926550.CLDAP_23710"/>
<dbReference type="EMBL" id="AP012337">
    <property type="protein sequence ID" value="BAM00411.1"/>
    <property type="molecule type" value="Genomic_DNA"/>
</dbReference>
<accession>I0I573</accession>
<name>I0I573_CALAS</name>